<sequence>MTREAGIGARLEQIRQSSGASQADFAASLGISRTTLHNYAREERDLPAAVLAKLLELYRADPLWVLDGETGIQNREGEIMQELGLIFEAVERRVIDRDLRLSARKRWMIVCRLYSERIAALRQTGEKPSFEALGLDNLLDMAA</sequence>
<name>A0A2D2C0B5_9RHOB</name>
<dbReference type="Proteomes" id="UP000229314">
    <property type="component" value="Chromosome"/>
</dbReference>
<evidence type="ECO:0000313" key="2">
    <source>
        <dbReference type="EMBL" id="ATQ55938.1"/>
    </source>
</evidence>
<dbReference type="GO" id="GO:0003677">
    <property type="term" value="F:DNA binding"/>
    <property type="evidence" value="ECO:0007669"/>
    <property type="project" value="InterPro"/>
</dbReference>
<evidence type="ECO:0000259" key="1">
    <source>
        <dbReference type="PROSITE" id="PS50943"/>
    </source>
</evidence>
<dbReference type="InterPro" id="IPR010982">
    <property type="entry name" value="Lambda_DNA-bd_dom_sf"/>
</dbReference>
<dbReference type="Pfam" id="PF13560">
    <property type="entry name" value="HTH_31"/>
    <property type="match status" value="1"/>
</dbReference>
<dbReference type="InterPro" id="IPR001387">
    <property type="entry name" value="Cro/C1-type_HTH"/>
</dbReference>
<dbReference type="PROSITE" id="PS50943">
    <property type="entry name" value="HTH_CROC1"/>
    <property type="match status" value="1"/>
</dbReference>
<dbReference type="RefSeq" id="WP_099648877.1">
    <property type="nucleotide sequence ID" value="NZ_CAJGAB010000028.1"/>
</dbReference>
<accession>A0A2D2C0B5</accession>
<proteinExistence type="predicted"/>
<evidence type="ECO:0000313" key="3">
    <source>
        <dbReference type="Proteomes" id="UP000229314"/>
    </source>
</evidence>
<dbReference type="Gene3D" id="1.10.260.40">
    <property type="entry name" value="lambda repressor-like DNA-binding domains"/>
    <property type="match status" value="1"/>
</dbReference>
<dbReference type="SMART" id="SM00530">
    <property type="entry name" value="HTH_XRE"/>
    <property type="match status" value="1"/>
</dbReference>
<dbReference type="EMBL" id="CP024422">
    <property type="protein sequence ID" value="ATQ55938.1"/>
    <property type="molecule type" value="Genomic_DNA"/>
</dbReference>
<organism evidence="2 3">
    <name type="scientific">Paracoccus yeei</name>
    <dbReference type="NCBI Taxonomy" id="147645"/>
    <lineage>
        <taxon>Bacteria</taxon>
        <taxon>Pseudomonadati</taxon>
        <taxon>Pseudomonadota</taxon>
        <taxon>Alphaproteobacteria</taxon>
        <taxon>Rhodobacterales</taxon>
        <taxon>Paracoccaceae</taxon>
        <taxon>Paracoccus</taxon>
    </lineage>
</organism>
<dbReference type="SUPFAM" id="SSF47413">
    <property type="entry name" value="lambda repressor-like DNA-binding domains"/>
    <property type="match status" value="1"/>
</dbReference>
<protein>
    <recommendedName>
        <fullName evidence="1">HTH cro/C1-type domain-containing protein</fullName>
    </recommendedName>
</protein>
<dbReference type="AlphaFoldDB" id="A0A2D2C0B5"/>
<reference evidence="2 3" key="1">
    <citation type="submission" date="2017-10" db="EMBL/GenBank/DDBJ databases">
        <title>Complete genome sequence of Paracoccus yeei TT13 isolated from human skin.</title>
        <authorList>
            <person name="Lee K."/>
            <person name="Lim J.Y."/>
            <person name="Hwang I."/>
        </authorList>
    </citation>
    <scope>NUCLEOTIDE SEQUENCE [LARGE SCALE GENOMIC DNA]</scope>
    <source>
        <strain evidence="2 3">TT13</strain>
    </source>
</reference>
<feature type="domain" description="HTH cro/C1-type" evidence="1">
    <location>
        <begin position="11"/>
        <end position="65"/>
    </location>
</feature>
<dbReference type="CDD" id="cd00093">
    <property type="entry name" value="HTH_XRE"/>
    <property type="match status" value="1"/>
</dbReference>
<gene>
    <name evidence="2" type="ORF">PYTT13_08990</name>
</gene>
<dbReference type="GeneID" id="78897806"/>